<evidence type="ECO:0000313" key="1">
    <source>
        <dbReference type="EMBL" id="MBX43691.1"/>
    </source>
</evidence>
<protein>
    <submittedName>
        <fullName evidence="1">Uncharacterized protein</fullName>
    </submittedName>
</protein>
<proteinExistence type="predicted"/>
<dbReference type="EMBL" id="GGEC01063207">
    <property type="protein sequence ID" value="MBX43691.1"/>
    <property type="molecule type" value="Transcribed_RNA"/>
</dbReference>
<name>A0A2P2NMJ5_RHIMU</name>
<organism evidence="1">
    <name type="scientific">Rhizophora mucronata</name>
    <name type="common">Asiatic mangrove</name>
    <dbReference type="NCBI Taxonomy" id="61149"/>
    <lineage>
        <taxon>Eukaryota</taxon>
        <taxon>Viridiplantae</taxon>
        <taxon>Streptophyta</taxon>
        <taxon>Embryophyta</taxon>
        <taxon>Tracheophyta</taxon>
        <taxon>Spermatophyta</taxon>
        <taxon>Magnoliopsida</taxon>
        <taxon>eudicotyledons</taxon>
        <taxon>Gunneridae</taxon>
        <taxon>Pentapetalae</taxon>
        <taxon>rosids</taxon>
        <taxon>fabids</taxon>
        <taxon>Malpighiales</taxon>
        <taxon>Rhizophoraceae</taxon>
        <taxon>Rhizophora</taxon>
    </lineage>
</organism>
<accession>A0A2P2NMJ5</accession>
<reference evidence="1" key="1">
    <citation type="submission" date="2018-02" db="EMBL/GenBank/DDBJ databases">
        <title>Rhizophora mucronata_Transcriptome.</title>
        <authorList>
            <person name="Meera S.P."/>
            <person name="Sreeshan A."/>
            <person name="Augustine A."/>
        </authorList>
    </citation>
    <scope>NUCLEOTIDE SEQUENCE</scope>
    <source>
        <tissue evidence="1">Leaf</tissue>
    </source>
</reference>
<dbReference type="AlphaFoldDB" id="A0A2P2NMJ5"/>
<sequence length="18" mass="1870">MLGSVELSVLTLLLVLAV</sequence>